<dbReference type="KEGG" id="vg:40524638"/>
<proteinExistence type="predicted"/>
<sequence length="313" mass="35564">MFTTVGLSSNQCFSDAPTPGKLTIQLCRLQNTTDNRIIELVNKNLLQGNEQMLSLMYRKNIDLKHKYITVKDLVLKWNQFRAYFYREITARRQNQVAPITAQNLIQILLDIAQSRTGMHESKTQPPEVIWLFAQYSLSTVETFVSCFQFGGVCMAVTPQNGISQITLAKHLSVDFAELIIDQGKYIEDLTQRVDGSVDGKTVYIIVTYHLTPPATLAEFPGLDVRAVITDSSLEQLVRQTAAKIPIGKFATFAICPIGKCISKTLITSYGGEWKIFNANYFKTLIEIHPEDNIITRDRFERPRPLKRLRLLID</sequence>
<evidence type="ECO:0000313" key="2">
    <source>
        <dbReference type="Proteomes" id="UP000243430"/>
    </source>
</evidence>
<organism evidence="1 2">
    <name type="scientific">white sturgeon herpesvirus 2</name>
    <dbReference type="NCBI Taxonomy" id="320884"/>
    <lineage>
        <taxon>Viruses</taxon>
        <taxon>Duplodnaviria</taxon>
        <taxon>Heunggongvirae</taxon>
        <taxon>Peploviricota</taxon>
        <taxon>Herviviricetes</taxon>
        <taxon>Herpesvirales</taxon>
        <taxon>Alloherpesviridae</taxon>
        <taxon>Ictavirus</taxon>
        <taxon>Ictavirus acipenseridallo2</taxon>
    </lineage>
</organism>
<dbReference type="GeneID" id="40524638"/>
<protein>
    <submittedName>
        <fullName evidence="1">ORF53</fullName>
    </submittedName>
</protein>
<evidence type="ECO:0000313" key="1">
    <source>
        <dbReference type="EMBL" id="AEF97713.1"/>
    </source>
</evidence>
<reference evidence="1 2" key="1">
    <citation type="journal article" date="2008" name="Arch. Virol.">
        <title>Molecular confirmation of a new herpesvirus from catfish (Ameiurus melas) by testing the performance of a novel PCR method, designed to target the DNA polymerase gene of alloherpesviruses.</title>
        <authorList>
            <person name="Doszpoly A."/>
            <person name="Kovacs E.R."/>
            <person name="Bovo G."/>
            <person name="LaPatra S.E."/>
            <person name="Harrach B."/>
            <person name="Benko M."/>
        </authorList>
    </citation>
    <scope>NUCLEOTIDE SEQUENCE [LARGE SCALE GENOMIC DNA]</scope>
    <source>
        <strain evidence="2">SRWSHV (Snake River White Sturgeon Herpesvirus)</strain>
    </source>
</reference>
<name>F6GQ93_9VIRU</name>
<accession>F6GQ93</accession>
<dbReference type="EMBL" id="FJ815289">
    <property type="protein sequence ID" value="AEF97713.1"/>
    <property type="molecule type" value="Genomic_DNA"/>
</dbReference>
<dbReference type="RefSeq" id="YP_009664595.1">
    <property type="nucleotide sequence ID" value="NC_043042.1"/>
</dbReference>
<keyword evidence="2" id="KW-1185">Reference proteome</keyword>
<reference evidence="1 2" key="2">
    <citation type="journal article" date="2011" name="Arch. Virol.">
        <title>Partial genome characterization of acipenserid herpesvirus 2: taxonomical proposal for the demarcation of three subfamilies in Alloherpesviridae.</title>
        <authorList>
            <person name="Doszpoly A."/>
            <person name="Somogyi V."/>
            <person name="Lapatra S.E."/>
            <person name="Benko M."/>
        </authorList>
    </citation>
    <scope>NUCLEOTIDE SEQUENCE [LARGE SCALE GENOMIC DNA]</scope>
    <source>
        <strain evidence="2">SRWSHV (Snake River White Sturgeon Herpesvirus)</strain>
    </source>
</reference>
<reference evidence="1 2" key="3">
    <citation type="journal article" date="2011" name="Intervirology">
        <title>Comparative analysis of a conserved gene block from the genome of the members of the genus ictalurivirus.</title>
        <authorList>
            <person name="Doszpoly A."/>
            <person name="Benko M."/>
            <person name="Bovo G."/>
            <person name="Lapatra S.E."/>
            <person name="Harrach B."/>
        </authorList>
    </citation>
    <scope>NUCLEOTIDE SEQUENCE [LARGE SCALE GENOMIC DNA]</scope>
    <source>
        <strain evidence="2">SRWSHV (Snake River White Sturgeon Herpesvirus)</strain>
    </source>
</reference>
<dbReference type="Proteomes" id="UP000243430">
    <property type="component" value="Segment"/>
</dbReference>